<proteinExistence type="predicted"/>
<dbReference type="Proteomes" id="UP000182054">
    <property type="component" value="Unassembled WGS sequence"/>
</dbReference>
<dbReference type="RefSeq" id="WP_068365842.1">
    <property type="nucleotide sequence ID" value="NZ_FOJN01000001.1"/>
</dbReference>
<evidence type="ECO:0000259" key="2">
    <source>
        <dbReference type="Pfam" id="PF13485"/>
    </source>
</evidence>
<sequence>MLLGACAEPAVEPDRPAAAPSADEQRRAAVGDLLDRWATAVRSGDDDAVRAVLDPAADPAFAEREVARADVVATVPLSDFGYEILDEPETPVPPDLADAVDATEVWAPRVALRYAYADADTAPTRRDVSLVVARRGDEWRIVSDADLPQYGRTTWRGPWDFGPVETLRVPTGSTTSIVVGHPEQRAFLEALAADLPAAVAAVTDFAGEGWSRRAVVTVAGSDVEFTALANGSTTPAVAASTIADPVRGGLVTGQRVVFGASAPERLTDSTRRTVLQHELTHVALRTITGEGAPLWVLEGVADYSGYRGSGLEFAQIAPTLTAVVRVGGPPTVLPEDDDFGAGGSRGSIAYESAWSVASFVADRFGEARLLALYRALAGGPTDPTRLDAALSATLGLPTERFLMEWGNWVAGRVAGSA</sequence>
<evidence type="ECO:0000313" key="4">
    <source>
        <dbReference type="Proteomes" id="UP000182054"/>
    </source>
</evidence>
<dbReference type="OrthoDB" id="5242307at2"/>
<dbReference type="Pfam" id="PF13485">
    <property type="entry name" value="Peptidase_MA_2"/>
    <property type="match status" value="1"/>
</dbReference>
<dbReference type="AlphaFoldDB" id="A0A1I0SGL6"/>
<gene>
    <name evidence="3" type="ORF">SAMN05444374_101163</name>
</gene>
<protein>
    <recommendedName>
        <fullName evidence="2">Peptidase MA-like domain-containing protein</fullName>
    </recommendedName>
</protein>
<evidence type="ECO:0000313" key="3">
    <source>
        <dbReference type="EMBL" id="SFA38629.1"/>
    </source>
</evidence>
<accession>A0A1I0SGL6</accession>
<evidence type="ECO:0000256" key="1">
    <source>
        <dbReference type="SAM" id="MobiDB-lite"/>
    </source>
</evidence>
<organism evidence="3 4">
    <name type="scientific">Rhodococcoides kroppenstedtii</name>
    <dbReference type="NCBI Taxonomy" id="293050"/>
    <lineage>
        <taxon>Bacteria</taxon>
        <taxon>Bacillati</taxon>
        <taxon>Actinomycetota</taxon>
        <taxon>Actinomycetes</taxon>
        <taxon>Mycobacteriales</taxon>
        <taxon>Nocardiaceae</taxon>
        <taxon>Rhodococcoides</taxon>
    </lineage>
</organism>
<feature type="domain" description="Peptidase MA-like" evidence="2">
    <location>
        <begin position="269"/>
        <end position="410"/>
    </location>
</feature>
<name>A0A1I0SGL6_9NOCA</name>
<reference evidence="3 4" key="1">
    <citation type="submission" date="2016-10" db="EMBL/GenBank/DDBJ databases">
        <authorList>
            <person name="de Groot N.N."/>
        </authorList>
    </citation>
    <scope>NUCLEOTIDE SEQUENCE [LARGE SCALE GENOMIC DNA]</scope>
    <source>
        <strain evidence="3 4">DSM 44908</strain>
    </source>
</reference>
<dbReference type="EMBL" id="FOJN01000001">
    <property type="protein sequence ID" value="SFA38629.1"/>
    <property type="molecule type" value="Genomic_DNA"/>
</dbReference>
<feature type="region of interest" description="Disordered" evidence="1">
    <location>
        <begin position="1"/>
        <end position="26"/>
    </location>
</feature>
<dbReference type="GeneID" id="85484229"/>
<dbReference type="InterPro" id="IPR039568">
    <property type="entry name" value="Peptidase_MA-like_dom"/>
</dbReference>